<feature type="non-terminal residue" evidence="1">
    <location>
        <position position="38"/>
    </location>
</feature>
<sequence>MFYYLSRLPAWLAQNGHGQWADLLSPLNVFQYSTFRSA</sequence>
<proteinExistence type="predicted"/>
<accession>A0A382XWF8</accession>
<gene>
    <name evidence="1" type="ORF">METZ01_LOCUS427472</name>
</gene>
<dbReference type="AlphaFoldDB" id="A0A382XWF8"/>
<reference evidence="1" key="1">
    <citation type="submission" date="2018-05" db="EMBL/GenBank/DDBJ databases">
        <authorList>
            <person name="Lanie J.A."/>
            <person name="Ng W.-L."/>
            <person name="Kazmierczak K.M."/>
            <person name="Andrzejewski T.M."/>
            <person name="Davidsen T.M."/>
            <person name="Wayne K.J."/>
            <person name="Tettelin H."/>
            <person name="Glass J.I."/>
            <person name="Rusch D."/>
            <person name="Podicherti R."/>
            <person name="Tsui H.-C.T."/>
            <person name="Winkler M.E."/>
        </authorList>
    </citation>
    <scope>NUCLEOTIDE SEQUENCE</scope>
</reference>
<evidence type="ECO:0000313" key="1">
    <source>
        <dbReference type="EMBL" id="SVD74618.1"/>
    </source>
</evidence>
<protein>
    <submittedName>
        <fullName evidence="1">Uncharacterized protein</fullName>
    </submittedName>
</protein>
<dbReference type="EMBL" id="UINC01170531">
    <property type="protein sequence ID" value="SVD74618.1"/>
    <property type="molecule type" value="Genomic_DNA"/>
</dbReference>
<organism evidence="1">
    <name type="scientific">marine metagenome</name>
    <dbReference type="NCBI Taxonomy" id="408172"/>
    <lineage>
        <taxon>unclassified sequences</taxon>
        <taxon>metagenomes</taxon>
        <taxon>ecological metagenomes</taxon>
    </lineage>
</organism>
<name>A0A382XWF8_9ZZZZ</name>